<gene>
    <name evidence="4" type="ORF">H5P28_15230</name>
</gene>
<reference evidence="4 5" key="1">
    <citation type="submission" date="2020-07" db="EMBL/GenBank/DDBJ databases">
        <authorList>
            <person name="Feng X."/>
        </authorList>
    </citation>
    <scope>NUCLEOTIDE SEQUENCE [LARGE SCALE GENOMIC DNA]</scope>
    <source>
        <strain evidence="4 5">JCM31066</strain>
    </source>
</reference>
<protein>
    <recommendedName>
        <fullName evidence="6">HTH-type transcriptional regulator</fullName>
    </recommendedName>
</protein>
<evidence type="ECO:0000313" key="5">
    <source>
        <dbReference type="Proteomes" id="UP000546464"/>
    </source>
</evidence>
<dbReference type="AlphaFoldDB" id="A0A842HH28"/>
<accession>A0A842HH28</accession>
<keyword evidence="3" id="KW-0804">Transcription</keyword>
<sequence>MQKEATATLQDWEIELLNIFVGLFDSFGVPKSVAQIYGVLFCADGPLTQEEIGQKLQISAGSASQGLRLLVDMGAAHRQSIPGQRGNQFTPERSMRRLLGYFLDAKMRPRMRTGKERLESLRDRLPADNMLARKRLESLLQWQNKASKLLPVISKFLT</sequence>
<dbReference type="InterPro" id="IPR036388">
    <property type="entry name" value="WH-like_DNA-bd_sf"/>
</dbReference>
<dbReference type="SUPFAM" id="SSF46785">
    <property type="entry name" value="Winged helix' DNA-binding domain"/>
    <property type="match status" value="1"/>
</dbReference>
<dbReference type="EMBL" id="JACHVB010000044">
    <property type="protein sequence ID" value="MBC2595619.1"/>
    <property type="molecule type" value="Genomic_DNA"/>
</dbReference>
<evidence type="ECO:0000256" key="1">
    <source>
        <dbReference type="ARBA" id="ARBA00023015"/>
    </source>
</evidence>
<evidence type="ECO:0000313" key="4">
    <source>
        <dbReference type="EMBL" id="MBC2595619.1"/>
    </source>
</evidence>
<dbReference type="GO" id="GO:0003677">
    <property type="term" value="F:DNA binding"/>
    <property type="evidence" value="ECO:0007669"/>
    <property type="project" value="UniProtKB-KW"/>
</dbReference>
<dbReference type="InterPro" id="IPR052362">
    <property type="entry name" value="HTH-GbsR_regulator"/>
</dbReference>
<keyword evidence="2" id="KW-0238">DNA-binding</keyword>
<evidence type="ECO:0000256" key="2">
    <source>
        <dbReference type="ARBA" id="ARBA00023125"/>
    </source>
</evidence>
<organism evidence="4 5">
    <name type="scientific">Ruficoccus amylovorans</name>
    <dbReference type="NCBI Taxonomy" id="1804625"/>
    <lineage>
        <taxon>Bacteria</taxon>
        <taxon>Pseudomonadati</taxon>
        <taxon>Verrucomicrobiota</taxon>
        <taxon>Opitutia</taxon>
        <taxon>Puniceicoccales</taxon>
        <taxon>Cerasicoccaceae</taxon>
        <taxon>Ruficoccus</taxon>
    </lineage>
</organism>
<proteinExistence type="predicted"/>
<comment type="caution">
    <text evidence="4">The sequence shown here is derived from an EMBL/GenBank/DDBJ whole genome shotgun (WGS) entry which is preliminary data.</text>
</comment>
<dbReference type="Gene3D" id="1.10.10.10">
    <property type="entry name" value="Winged helix-like DNA-binding domain superfamily/Winged helix DNA-binding domain"/>
    <property type="match status" value="1"/>
</dbReference>
<dbReference type="PANTHER" id="PTHR38465">
    <property type="entry name" value="HTH-TYPE TRANSCRIPTIONAL REGULATOR MJ1563-RELATED"/>
    <property type="match status" value="1"/>
</dbReference>
<dbReference type="InterPro" id="IPR036390">
    <property type="entry name" value="WH_DNA-bd_sf"/>
</dbReference>
<keyword evidence="1" id="KW-0805">Transcription regulation</keyword>
<dbReference type="Proteomes" id="UP000546464">
    <property type="component" value="Unassembled WGS sequence"/>
</dbReference>
<evidence type="ECO:0008006" key="6">
    <source>
        <dbReference type="Google" id="ProtNLM"/>
    </source>
</evidence>
<keyword evidence="5" id="KW-1185">Reference proteome</keyword>
<name>A0A842HH28_9BACT</name>
<evidence type="ECO:0000256" key="3">
    <source>
        <dbReference type="ARBA" id="ARBA00023163"/>
    </source>
</evidence>
<dbReference type="RefSeq" id="WP_185676572.1">
    <property type="nucleotide sequence ID" value="NZ_JACHVB010000044.1"/>
</dbReference>
<dbReference type="PANTHER" id="PTHR38465:SF1">
    <property type="entry name" value="HTH-TYPE TRANSCRIPTIONAL REGULATOR MJ1563-RELATED"/>
    <property type="match status" value="1"/>
</dbReference>